<evidence type="ECO:0000256" key="1">
    <source>
        <dbReference type="ARBA" id="ARBA00004141"/>
    </source>
</evidence>
<keyword evidence="6" id="KW-1185">Reference proteome</keyword>
<protein>
    <recommendedName>
        <fullName evidence="4">Major facilitator superfamily (MFS) profile domain-containing protein</fullName>
    </recommendedName>
</protein>
<reference evidence="5 6" key="1">
    <citation type="submission" date="2017-06" db="EMBL/GenBank/DDBJ databases">
        <title>A platform for efficient transgenesis in Macrostomum lignano, a flatworm model organism for stem cell research.</title>
        <authorList>
            <person name="Berezikov E."/>
        </authorList>
    </citation>
    <scope>NUCLEOTIDE SEQUENCE [LARGE SCALE GENOMIC DNA]</scope>
    <source>
        <strain evidence="5">DV1</strain>
        <tissue evidence="5">Whole organism</tissue>
    </source>
</reference>
<proteinExistence type="predicted"/>
<sequence>MSTESEQEKKQAEAEESKGERQGLFESTGVYARPFWAWLVLACAATNVIFLGGKRRAFGVFVAQLHVEFNQTVSLAELNWIGDSYAAVGYMTTTLSSTVILMSGRRFRIFQFAGSAFVLLACISSAYVPNPHWLFLSHTVFHGIGSSFILSVVGLIVNEYFDKQHNYHILATTLVSGGSIASIVFVQMYASLIEAYNWRNAFLVLGAIYFVVNMSGVIFFAKRPGLGDYVSNKSCVTAVAQIDRKRAPYLVLWFIDRIMTSVVTYGMLLNLADYVRRRESSLTKASYLTLLFASGEASTYLLGALITAFTRDLLHNKLKWILIGCTAVMASLLVVWELFAADRMLSNFLAFLTGFTMGPSITFLFPAGEELTSLPGHYAYPFSLAGMGVGMAISPALTALIAERNNYRWFFLIQAFMMYIKLAALIINVVLQRCCGVEQSEIDGYRSIELDSEEKRKADEAAEEAVH</sequence>
<comment type="caution">
    <text evidence="5">The sequence shown here is derived from an EMBL/GenBank/DDBJ whole genome shotgun (WGS) entry which is preliminary data.</text>
</comment>
<feature type="transmembrane region" description="Helical" evidence="3">
    <location>
        <begin position="169"/>
        <end position="190"/>
    </location>
</feature>
<dbReference type="PANTHER" id="PTHR11360:SF251">
    <property type="entry name" value="MAJOR FACILITATOR SUPERFAMILY (MFS) PROFILE DOMAIN-CONTAINING PROTEIN"/>
    <property type="match status" value="1"/>
</dbReference>
<evidence type="ECO:0000313" key="6">
    <source>
        <dbReference type="Proteomes" id="UP000215902"/>
    </source>
</evidence>
<dbReference type="Gene3D" id="1.20.1250.20">
    <property type="entry name" value="MFS general substrate transporter like domains"/>
    <property type="match status" value="2"/>
</dbReference>
<name>A0A267EKS1_9PLAT</name>
<dbReference type="PANTHER" id="PTHR11360">
    <property type="entry name" value="MONOCARBOXYLATE TRANSPORTER"/>
    <property type="match status" value="1"/>
</dbReference>
<keyword evidence="3" id="KW-0472">Membrane</keyword>
<feature type="transmembrane region" description="Helical" evidence="3">
    <location>
        <begin position="35"/>
        <end position="53"/>
    </location>
</feature>
<feature type="domain" description="Major facilitator superfamily (MFS) profile" evidence="4">
    <location>
        <begin position="40"/>
        <end position="433"/>
    </location>
</feature>
<feature type="transmembrane region" description="Helical" evidence="3">
    <location>
        <begin position="202"/>
        <end position="221"/>
    </location>
</feature>
<feature type="transmembrane region" description="Helical" evidence="3">
    <location>
        <begin position="348"/>
        <end position="367"/>
    </location>
</feature>
<dbReference type="InterPro" id="IPR050327">
    <property type="entry name" value="Proton-linked_MCT"/>
</dbReference>
<dbReference type="GO" id="GO:0016020">
    <property type="term" value="C:membrane"/>
    <property type="evidence" value="ECO:0007669"/>
    <property type="project" value="UniProtKB-SubCell"/>
</dbReference>
<dbReference type="Pfam" id="PF07690">
    <property type="entry name" value="MFS_1"/>
    <property type="match status" value="1"/>
</dbReference>
<evidence type="ECO:0000256" key="3">
    <source>
        <dbReference type="SAM" id="Phobius"/>
    </source>
</evidence>
<comment type="subcellular location">
    <subcellularLocation>
        <location evidence="1">Membrane</location>
        <topology evidence="1">Multi-pass membrane protein</topology>
    </subcellularLocation>
</comment>
<feature type="transmembrane region" description="Helical" evidence="3">
    <location>
        <begin position="134"/>
        <end position="157"/>
    </location>
</feature>
<dbReference type="InterPro" id="IPR036259">
    <property type="entry name" value="MFS_trans_sf"/>
</dbReference>
<dbReference type="Proteomes" id="UP000215902">
    <property type="component" value="Unassembled WGS sequence"/>
</dbReference>
<gene>
    <name evidence="5" type="ORF">BOX15_Mlig025806g1</name>
</gene>
<dbReference type="AlphaFoldDB" id="A0A267EKS1"/>
<organism evidence="5 6">
    <name type="scientific">Macrostomum lignano</name>
    <dbReference type="NCBI Taxonomy" id="282301"/>
    <lineage>
        <taxon>Eukaryota</taxon>
        <taxon>Metazoa</taxon>
        <taxon>Spiralia</taxon>
        <taxon>Lophotrochozoa</taxon>
        <taxon>Platyhelminthes</taxon>
        <taxon>Rhabditophora</taxon>
        <taxon>Macrostomorpha</taxon>
        <taxon>Macrostomida</taxon>
        <taxon>Macrostomidae</taxon>
        <taxon>Macrostomum</taxon>
    </lineage>
</organism>
<dbReference type="EMBL" id="NIVC01002017">
    <property type="protein sequence ID" value="PAA61574.1"/>
    <property type="molecule type" value="Genomic_DNA"/>
</dbReference>
<dbReference type="GO" id="GO:0022857">
    <property type="term" value="F:transmembrane transporter activity"/>
    <property type="evidence" value="ECO:0007669"/>
    <property type="project" value="InterPro"/>
</dbReference>
<dbReference type="PROSITE" id="PS50850">
    <property type="entry name" value="MFS"/>
    <property type="match status" value="1"/>
</dbReference>
<feature type="transmembrane region" description="Helical" evidence="3">
    <location>
        <begin position="285"/>
        <end position="308"/>
    </location>
</feature>
<feature type="region of interest" description="Disordered" evidence="2">
    <location>
        <begin position="1"/>
        <end position="21"/>
    </location>
</feature>
<feature type="transmembrane region" description="Helical" evidence="3">
    <location>
        <begin position="379"/>
        <end position="402"/>
    </location>
</feature>
<keyword evidence="3" id="KW-0812">Transmembrane</keyword>
<feature type="transmembrane region" description="Helical" evidence="3">
    <location>
        <begin position="109"/>
        <end position="128"/>
    </location>
</feature>
<evidence type="ECO:0000256" key="2">
    <source>
        <dbReference type="SAM" id="MobiDB-lite"/>
    </source>
</evidence>
<dbReference type="STRING" id="282301.A0A267EKS1"/>
<dbReference type="InterPro" id="IPR011701">
    <property type="entry name" value="MFS"/>
</dbReference>
<dbReference type="InterPro" id="IPR020846">
    <property type="entry name" value="MFS_dom"/>
</dbReference>
<feature type="transmembrane region" description="Helical" evidence="3">
    <location>
        <begin position="320"/>
        <end position="341"/>
    </location>
</feature>
<evidence type="ECO:0000259" key="4">
    <source>
        <dbReference type="PROSITE" id="PS50850"/>
    </source>
</evidence>
<dbReference type="SUPFAM" id="SSF103473">
    <property type="entry name" value="MFS general substrate transporter"/>
    <property type="match status" value="1"/>
</dbReference>
<feature type="transmembrane region" description="Helical" evidence="3">
    <location>
        <begin position="409"/>
        <end position="431"/>
    </location>
</feature>
<keyword evidence="3" id="KW-1133">Transmembrane helix</keyword>
<accession>A0A267EKS1</accession>
<evidence type="ECO:0000313" key="5">
    <source>
        <dbReference type="EMBL" id="PAA61574.1"/>
    </source>
</evidence>
<dbReference type="OrthoDB" id="6435476at2759"/>